<dbReference type="OrthoDB" id="267336at2"/>
<feature type="domain" description="Peptidase S1" evidence="3">
    <location>
        <begin position="66"/>
        <end position="275"/>
    </location>
</feature>
<dbReference type="AlphaFoldDB" id="A0A7X2D3R5"/>
<evidence type="ECO:0000259" key="3">
    <source>
        <dbReference type="PROSITE" id="PS50240"/>
    </source>
</evidence>
<dbReference type="PANTHER" id="PTHR15462:SF8">
    <property type="entry name" value="SERINE PROTEASE"/>
    <property type="match status" value="1"/>
</dbReference>
<evidence type="ECO:0000313" key="5">
    <source>
        <dbReference type="Proteomes" id="UP000434582"/>
    </source>
</evidence>
<protein>
    <submittedName>
        <fullName evidence="4">Trypsin-like serine protease</fullName>
    </submittedName>
</protein>
<dbReference type="PANTHER" id="PTHR15462">
    <property type="entry name" value="SERINE PROTEASE"/>
    <property type="match status" value="1"/>
</dbReference>
<dbReference type="Gene3D" id="2.40.10.10">
    <property type="entry name" value="Trypsin-like serine proteases"/>
    <property type="match status" value="2"/>
</dbReference>
<keyword evidence="1" id="KW-0732">Signal</keyword>
<dbReference type="PRINTS" id="PR00722">
    <property type="entry name" value="CHYMOTRYPSIN"/>
</dbReference>
<dbReference type="InterPro" id="IPR001254">
    <property type="entry name" value="Trypsin_dom"/>
</dbReference>
<keyword evidence="4" id="KW-0645">Protease</keyword>
<dbReference type="Pfam" id="PF13365">
    <property type="entry name" value="Trypsin_2"/>
    <property type="match status" value="1"/>
</dbReference>
<dbReference type="InterPro" id="IPR043504">
    <property type="entry name" value="Peptidase_S1_PA_chymotrypsin"/>
</dbReference>
<keyword evidence="4" id="KW-0378">Hydrolase</keyword>
<dbReference type="Proteomes" id="UP000434582">
    <property type="component" value="Unassembled WGS sequence"/>
</dbReference>
<dbReference type="SMART" id="SM00020">
    <property type="entry name" value="Tryp_SPc"/>
    <property type="match status" value="1"/>
</dbReference>
<dbReference type="InterPro" id="IPR001314">
    <property type="entry name" value="Peptidase_S1A"/>
</dbReference>
<evidence type="ECO:0000256" key="1">
    <source>
        <dbReference type="ARBA" id="ARBA00022729"/>
    </source>
</evidence>
<dbReference type="SUPFAM" id="SSF50494">
    <property type="entry name" value="Trypsin-like serine proteases"/>
    <property type="match status" value="1"/>
</dbReference>
<keyword evidence="5" id="KW-1185">Reference proteome</keyword>
<dbReference type="InterPro" id="IPR009003">
    <property type="entry name" value="Peptidase_S1_PA"/>
</dbReference>
<dbReference type="GO" id="GO:0006508">
    <property type="term" value="P:proteolysis"/>
    <property type="evidence" value="ECO:0007669"/>
    <property type="project" value="UniProtKB-KW"/>
</dbReference>
<dbReference type="InterPro" id="IPR050966">
    <property type="entry name" value="Glutamyl_endopeptidase"/>
</dbReference>
<dbReference type="PROSITE" id="PS50240">
    <property type="entry name" value="TRYPSIN_DOM"/>
    <property type="match status" value="1"/>
</dbReference>
<dbReference type="GO" id="GO:0004252">
    <property type="term" value="F:serine-type endopeptidase activity"/>
    <property type="evidence" value="ECO:0007669"/>
    <property type="project" value="InterPro"/>
</dbReference>
<organism evidence="4 5">
    <name type="scientific">Roseospira navarrensis</name>
    <dbReference type="NCBI Taxonomy" id="140058"/>
    <lineage>
        <taxon>Bacteria</taxon>
        <taxon>Pseudomonadati</taxon>
        <taxon>Pseudomonadota</taxon>
        <taxon>Alphaproteobacteria</taxon>
        <taxon>Rhodospirillales</taxon>
        <taxon>Rhodospirillaceae</taxon>
        <taxon>Roseospira</taxon>
    </lineage>
</organism>
<name>A0A7X2D3R5_9PROT</name>
<accession>A0A7X2D3R5</accession>
<sequence>MRHRGAIPPPRTTPGHTGAPRLPRRGWLTRAIGALVFAGLLSGAGGLAGATELPGIHGADDRRPVITGGPPKRGEYPWPWQAIGRVNRGTGGFCTGTLIAPDLVLTAQHCLASRRVGTLPPVSMHFVAGYRFGGFEGHRLAAELIRPERDGPRNDFAILRLTEPLDITPIPLAPAPDARRHPATHARVMLAAYAQDRPHLLSVHENCVMQGLTEGPLWRHDCDGPKGSSGGPILVGAAEDGGAPRVAGISIGFATSGPLPRGIMVPTPVIRAFLDARGITVE</sequence>
<reference evidence="4 5" key="1">
    <citation type="submission" date="2019-10" db="EMBL/GenBank/DDBJ databases">
        <title>Draft whole-genome sequence of the purple nonsulfur photosynthetic bacterium Roseospira navarrensis DSM 15114.</title>
        <authorList>
            <person name="Kyndt J.A."/>
            <person name="Meyer T.E."/>
        </authorList>
    </citation>
    <scope>NUCLEOTIDE SEQUENCE [LARGE SCALE GENOMIC DNA]</scope>
    <source>
        <strain evidence="4 5">DSM 15114</strain>
    </source>
</reference>
<dbReference type="EMBL" id="WIVE01000033">
    <property type="protein sequence ID" value="MQX37103.1"/>
    <property type="molecule type" value="Genomic_DNA"/>
</dbReference>
<comment type="caution">
    <text evidence="4">The sequence shown here is derived from an EMBL/GenBank/DDBJ whole genome shotgun (WGS) entry which is preliminary data.</text>
</comment>
<evidence type="ECO:0000256" key="2">
    <source>
        <dbReference type="SAM" id="MobiDB-lite"/>
    </source>
</evidence>
<evidence type="ECO:0000313" key="4">
    <source>
        <dbReference type="EMBL" id="MQX37103.1"/>
    </source>
</evidence>
<proteinExistence type="predicted"/>
<gene>
    <name evidence="4" type="ORF">GHC57_11295</name>
</gene>
<feature type="region of interest" description="Disordered" evidence="2">
    <location>
        <begin position="1"/>
        <end position="23"/>
    </location>
</feature>